<evidence type="ECO:0000313" key="1">
    <source>
        <dbReference type="EMBL" id="KAH9481831.1"/>
    </source>
</evidence>
<name>A0ACB8H1W7_PSICU</name>
<dbReference type="EMBL" id="JAFIQS020000005">
    <property type="protein sequence ID" value="KAH9481831.1"/>
    <property type="molecule type" value="Genomic_DNA"/>
</dbReference>
<evidence type="ECO:0000313" key="2">
    <source>
        <dbReference type="Proteomes" id="UP000664032"/>
    </source>
</evidence>
<dbReference type="Proteomes" id="UP000664032">
    <property type="component" value="Unassembled WGS sequence"/>
</dbReference>
<proteinExistence type="predicted"/>
<gene>
    <name evidence="1" type="ORF">JR316_0006361</name>
</gene>
<organism evidence="1 2">
    <name type="scientific">Psilocybe cubensis</name>
    <name type="common">Psychedelic mushroom</name>
    <name type="synonym">Stropharia cubensis</name>
    <dbReference type="NCBI Taxonomy" id="181762"/>
    <lineage>
        <taxon>Eukaryota</taxon>
        <taxon>Fungi</taxon>
        <taxon>Dikarya</taxon>
        <taxon>Basidiomycota</taxon>
        <taxon>Agaricomycotina</taxon>
        <taxon>Agaricomycetes</taxon>
        <taxon>Agaricomycetidae</taxon>
        <taxon>Agaricales</taxon>
        <taxon>Agaricineae</taxon>
        <taxon>Strophariaceae</taxon>
        <taxon>Psilocybe</taxon>
    </lineage>
</organism>
<accession>A0ACB8H1W7</accession>
<protein>
    <submittedName>
        <fullName evidence="1">ABC multidrug transporter atrD</fullName>
    </submittedName>
</protein>
<reference evidence="1" key="1">
    <citation type="submission" date="2021-10" db="EMBL/GenBank/DDBJ databases">
        <title>Psilocybe cubensis genome.</title>
        <authorList>
            <person name="Mckernan K.J."/>
            <person name="Crawford S."/>
            <person name="Trippe A."/>
            <person name="Kane L.T."/>
            <person name="Mclaughlin S."/>
        </authorList>
    </citation>
    <scope>NUCLEOTIDE SEQUENCE</scope>
    <source>
        <strain evidence="1">MGC-MH-2018</strain>
    </source>
</reference>
<sequence length="1779" mass="193929">MAKSDTSHEDEKAIEPDVKLVTKRRGLFGHKAVNSDAVLEKDKSSVNTVGDDEKKPEAPPISFFQLFRYSTKLEIFLNCIGIVAAVAAGAAQPLMTLLFGRLTEDFVSFTQVVNQANNHVPGAAERIPEVAAHFRQAAAKNASYLVYIGVGMFVCTHIFMHIWIYTGEANARRIRELYLKAVLRQDIAFFDHVGPGEVATRIQTDTHLVQQGISEKVALVANFAGAFVAGFALAFAKSWRLALAVSSILPCIAVAGTVLTVFAVRYKQNSLKHVAQGGSFAEEVISTVRTAQAFGTQNILAALYSVDIQKALKVDMKASVANGGSLGAFFFILYAAYGLAFSFGTTLVNQGHITGGAAINVFMSILIGSISLALLSPELQAVNNGRGAAAKLFETIDRIPSIDSANPGGLKPERVEGEITLEDVRFSYPSRPTIEVAKGLSITFRAGKTSALVGASGSGKSTIVSLVERFYDPTSGSVKLDGNDLKTLNVKWLRSQIGLVSQEPTLFGTTVKENVAHGLIGTKFEHASDEEKDVLIKEACIKANADGFISQLPLGYDTFVGERGLLLSGGQKQRVAIARAIVSDPRVLLLDEATSALDTQSEGVVQDALDKASAGRTTITIAHRLSTVKDADTIFVMGDGLVLESGNHEELLQKGGAYMRLVEAQKLREGEEKADSEQDDDKSEKAMHKEIPLARKNTNHSLASDILGQRKMVAKEDDEDDGRGLMFIFRRMAILGQDQWFNYCLGAIAAIMTGMVNPAFGLVFAKGIDAFSLTDNAARRHEGDRTALWLFIIAILSCMSITAQNLYFGSAAASLTARLRNLSFKAILRQDIAFFDKDENSTGSLVGQLSENPQKVEGLAGVTLGAFVQTFSTLITGSLLGLIFVWKIGLVGIACTPALVTVGYIRLRVVVLKDQVNKRAHEDSAQLACEAAGAIRTVASLTREDDCLRIYSESLEEPMRKSNRSAIWSSALYGFTQALSFFVIALVFWYGSRLVSTLEVSLFHFFVGLMSTTFSAIQSGNLFSFVPDVSSARSAGLDILKLLDTVPDIDAESDSGTHVDSKAIEGHIRFEDVHFRYPTRPGVRVLRGLSLDVKPGTYIALVGASGSGKSTTIQLMERFYDPLAGEVYLDGQKISELNVQDYRKHLALVSQEPTLYSGTIRFNILLGAIKPQSEVTQEELENACRDANILDFIQSLPQGFDTEVGGKGSQLSGGQKQRIAIARALLRNPKVLLLDEATSALDSTSEKVVQAALDQAAKGRTTIAIAHRLSTIQNADKIYFIKEGRVSESGTHDELIAQRGDYYEFVLLQGLNSFLRLVFNFKSPHRRPKMSARQQFLPGSGTHFTPDPENPLHASSQAAAEPTKKESFLGSGGMLNGNSDDIFSRQRSGTNGLSGLTKKRSHPSNTMDSAPKNAHLRPGTADPYSKAYQNLNSNFSRARVPLVAPTPQVNYPSSLLFRSSSSNAFKVPTFVDNGNNSTKSVDNDAHISASDGSTANDASMKAETSSMLDRELVDDGSMSFSDIKFIPGSHQAGPRRIPIDDRTNNVTISLTGHEINSDGRIRAVNDRKRSRDEADIDDGEYAYENPLKRFRPLQNERNTNENRSVANASPRTKRPSSGLSRSGERRNLDMEAHRSPISQRVAYSASQSRHFSGSPPQPNTHAFHSSHLEDHQPEEMKPFTKLLGQDPDLYLTQHMKVYDDLVNKWTNCTMEEWVAGANEVASKYYKILDYVSQGACQLRLYGCLHETVNKHNLVLKDRDNVLVAAKKKLVEESGSVLGR</sequence>
<keyword evidence="2" id="KW-1185">Reference proteome</keyword>
<comment type="caution">
    <text evidence="1">The sequence shown here is derived from an EMBL/GenBank/DDBJ whole genome shotgun (WGS) entry which is preliminary data.</text>
</comment>